<sequence length="342" mass="37435">MASFALYRLPDHDHVTRIASHNEPRALSSCKELSGQQGFAVAPFTIAASEPLLLIKPDEVKSYLLPAAAQPQPPVLEPGALAGGGDGREAYHRDFERFHEKLTSGEFQKIVLARQMRVATSAPVKATQLFYRACNLYPHQMVTLVHTATCGTWLMATPEVMLSGSGGCWHTVALAGTMKGCDEHAAWSVKNIREQRLVATYVHHYLARYASNIEQRGPMTARAGALLHLKSTFDFTLESDELLGPLLDSLYPTPAVCGLPKQATRDFIAAHETTARSYYSGFAGPLGIDGATHLYVSLRCMRIDHTACTLYAGGGILSDSVEQQEWEETQAKMGTMLRLLTT</sequence>
<organism evidence="2 3">
    <name type="scientific">Sodaliphilus pleomorphus</name>
    <dbReference type="NCBI Taxonomy" id="2606626"/>
    <lineage>
        <taxon>Bacteria</taxon>
        <taxon>Pseudomonadati</taxon>
        <taxon>Bacteroidota</taxon>
        <taxon>Bacteroidia</taxon>
        <taxon>Bacteroidales</taxon>
        <taxon>Muribaculaceae</taxon>
        <taxon>Sodaliphilus</taxon>
    </lineage>
</organism>
<evidence type="ECO:0000313" key="3">
    <source>
        <dbReference type="Proteomes" id="UP000483362"/>
    </source>
</evidence>
<dbReference type="PANTHER" id="PTHR42839">
    <property type="entry name" value="ISOCHORISMATE SYNTHASE ENTC"/>
    <property type="match status" value="1"/>
</dbReference>
<gene>
    <name evidence="2" type="ORF">FYJ29_01790</name>
</gene>
<dbReference type="RefSeq" id="WP_154326922.1">
    <property type="nucleotide sequence ID" value="NZ_CP045696.1"/>
</dbReference>
<name>A0A6L5X810_9BACT</name>
<protein>
    <submittedName>
        <fullName evidence="2">Isochorismate synthase</fullName>
    </submittedName>
</protein>
<accession>A0A6L5X810</accession>
<dbReference type="SUPFAM" id="SSF56322">
    <property type="entry name" value="ADC synthase"/>
    <property type="match status" value="1"/>
</dbReference>
<comment type="caution">
    <text evidence="2">The sequence shown here is derived from an EMBL/GenBank/DDBJ whole genome shotgun (WGS) entry which is preliminary data.</text>
</comment>
<proteinExistence type="predicted"/>
<dbReference type="Pfam" id="PF00425">
    <property type="entry name" value="Chorismate_bind"/>
    <property type="match status" value="1"/>
</dbReference>
<feature type="domain" description="Chorismate-utilising enzyme C-terminal" evidence="1">
    <location>
        <begin position="88"/>
        <end position="332"/>
    </location>
</feature>
<evidence type="ECO:0000313" key="2">
    <source>
        <dbReference type="EMBL" id="MSS16509.1"/>
    </source>
</evidence>
<dbReference type="EMBL" id="VULT01000002">
    <property type="protein sequence ID" value="MSS16509.1"/>
    <property type="molecule type" value="Genomic_DNA"/>
</dbReference>
<dbReference type="Proteomes" id="UP000483362">
    <property type="component" value="Unassembled WGS sequence"/>
</dbReference>
<evidence type="ECO:0000259" key="1">
    <source>
        <dbReference type="Pfam" id="PF00425"/>
    </source>
</evidence>
<keyword evidence="3" id="KW-1185">Reference proteome</keyword>
<dbReference type="PANTHER" id="PTHR42839:SF2">
    <property type="entry name" value="ISOCHORISMATE SYNTHASE ENTC"/>
    <property type="match status" value="1"/>
</dbReference>
<dbReference type="Gene3D" id="3.60.120.10">
    <property type="entry name" value="Anthranilate synthase"/>
    <property type="match status" value="1"/>
</dbReference>
<reference evidence="2 3" key="1">
    <citation type="submission" date="2019-08" db="EMBL/GenBank/DDBJ databases">
        <title>In-depth cultivation of the pig gut microbiome towards novel bacterial diversity and tailored functional studies.</title>
        <authorList>
            <person name="Wylensek D."/>
            <person name="Hitch T.C.A."/>
            <person name="Clavel T."/>
        </authorList>
    </citation>
    <scope>NUCLEOTIDE SEQUENCE [LARGE SCALE GENOMIC DNA]</scope>
    <source>
        <strain evidence="2 3">Oil-RF-744-WCA-WT-10</strain>
    </source>
</reference>
<dbReference type="AlphaFoldDB" id="A0A6L5X810"/>
<dbReference type="InterPro" id="IPR015890">
    <property type="entry name" value="Chorismate_C"/>
</dbReference>
<dbReference type="InterPro" id="IPR005801">
    <property type="entry name" value="ADC_synthase"/>
</dbReference>